<dbReference type="InterPro" id="IPR018490">
    <property type="entry name" value="cNMP-bd_dom_sf"/>
</dbReference>
<dbReference type="CDD" id="cd00038">
    <property type="entry name" value="CAP_ED"/>
    <property type="match status" value="1"/>
</dbReference>
<evidence type="ECO:0000256" key="2">
    <source>
        <dbReference type="ARBA" id="ARBA00023125"/>
    </source>
</evidence>
<dbReference type="Proteomes" id="UP000035352">
    <property type="component" value="Chromosome"/>
</dbReference>
<reference evidence="6 7" key="1">
    <citation type="submission" date="2015-05" db="EMBL/GenBank/DDBJ databases">
        <authorList>
            <person name="Tang B."/>
            <person name="Yu Y."/>
        </authorList>
    </citation>
    <scope>NUCLEOTIDE SEQUENCE [LARGE SCALE GENOMIC DNA]</scope>
    <source>
        <strain evidence="6 7">DSM 7029</strain>
    </source>
</reference>
<dbReference type="SUPFAM" id="SSF51206">
    <property type="entry name" value="cAMP-binding domain-like"/>
    <property type="match status" value="1"/>
</dbReference>
<dbReference type="STRING" id="413882.AAW51_4031"/>
<dbReference type="InterPro" id="IPR050397">
    <property type="entry name" value="Env_Response_Regulators"/>
</dbReference>
<dbReference type="EMBL" id="CP011371">
    <property type="protein sequence ID" value="AKJ30722.1"/>
    <property type="molecule type" value="Genomic_DNA"/>
</dbReference>
<evidence type="ECO:0000313" key="7">
    <source>
        <dbReference type="Proteomes" id="UP000035352"/>
    </source>
</evidence>
<evidence type="ECO:0000259" key="5">
    <source>
        <dbReference type="PROSITE" id="PS51063"/>
    </source>
</evidence>
<evidence type="ECO:0000313" key="6">
    <source>
        <dbReference type="EMBL" id="AKJ30722.1"/>
    </source>
</evidence>
<feature type="domain" description="HTH crp-type" evidence="5">
    <location>
        <begin position="108"/>
        <end position="173"/>
    </location>
</feature>
<dbReference type="InterPro" id="IPR036390">
    <property type="entry name" value="WH_DNA-bd_sf"/>
</dbReference>
<keyword evidence="3" id="KW-0804">Transcription</keyword>
<dbReference type="SUPFAM" id="SSF46785">
    <property type="entry name" value="Winged helix' DNA-binding domain"/>
    <property type="match status" value="1"/>
</dbReference>
<gene>
    <name evidence="6" type="ORF">AAW51_4031</name>
</gene>
<dbReference type="GO" id="GO:0003677">
    <property type="term" value="F:DNA binding"/>
    <property type="evidence" value="ECO:0007669"/>
    <property type="project" value="UniProtKB-KW"/>
</dbReference>
<dbReference type="Pfam" id="PF00027">
    <property type="entry name" value="cNMP_binding"/>
    <property type="match status" value="1"/>
</dbReference>
<dbReference type="Pfam" id="PF13545">
    <property type="entry name" value="HTH_Crp_2"/>
    <property type="match status" value="1"/>
</dbReference>
<dbReference type="PANTHER" id="PTHR24567:SF74">
    <property type="entry name" value="HTH-TYPE TRANSCRIPTIONAL REGULATOR ARCR"/>
    <property type="match status" value="1"/>
</dbReference>
<keyword evidence="7" id="KW-1185">Reference proteome</keyword>
<organism evidence="6 7">
    <name type="scientific">Caldimonas brevitalea</name>
    <dbReference type="NCBI Taxonomy" id="413882"/>
    <lineage>
        <taxon>Bacteria</taxon>
        <taxon>Pseudomonadati</taxon>
        <taxon>Pseudomonadota</taxon>
        <taxon>Betaproteobacteria</taxon>
        <taxon>Burkholderiales</taxon>
        <taxon>Sphaerotilaceae</taxon>
        <taxon>Caldimonas</taxon>
    </lineage>
</organism>
<dbReference type="InterPro" id="IPR014710">
    <property type="entry name" value="RmlC-like_jellyroll"/>
</dbReference>
<dbReference type="GO" id="GO:0005829">
    <property type="term" value="C:cytosol"/>
    <property type="evidence" value="ECO:0007669"/>
    <property type="project" value="TreeGrafter"/>
</dbReference>
<dbReference type="PATRIC" id="fig|413882.6.peg.4207"/>
<dbReference type="AlphaFoldDB" id="A0A0G3BMS3"/>
<dbReference type="GO" id="GO:0003700">
    <property type="term" value="F:DNA-binding transcription factor activity"/>
    <property type="evidence" value="ECO:0007669"/>
    <property type="project" value="TreeGrafter"/>
</dbReference>
<protein>
    <submittedName>
        <fullName evidence="6">Transcriptional regulator, Crp/Fnr family</fullName>
    </submittedName>
</protein>
<name>A0A0G3BMS3_9BURK</name>
<feature type="domain" description="Cyclic nucleotide-binding" evidence="4">
    <location>
        <begin position="1"/>
        <end position="49"/>
    </location>
</feature>
<dbReference type="Gene3D" id="2.60.120.10">
    <property type="entry name" value="Jelly Rolls"/>
    <property type="match status" value="1"/>
</dbReference>
<keyword evidence="1" id="KW-0805">Transcription regulation</keyword>
<sequence length="173" mass="19622">MLFRQGSVSVGVFQLVSGRLRLMRSTPGGADVPMHTVRPGELFAEASLFSSHYHCDAVALDNCEARLYPKAAVLRHFADRPEALWAFTQELAHRLQNVRTRLEIKQIRSATERVLQYLRLMSDSKGVWQRPGPLKHLAEDIGLTHEALYRALAKLEREGWIHRSGAEIRLCPP</sequence>
<proteinExistence type="predicted"/>
<dbReference type="KEGG" id="pbh:AAW51_4031"/>
<dbReference type="InterPro" id="IPR012318">
    <property type="entry name" value="HTH_CRP"/>
</dbReference>
<dbReference type="InterPro" id="IPR000595">
    <property type="entry name" value="cNMP-bd_dom"/>
</dbReference>
<dbReference type="PANTHER" id="PTHR24567">
    <property type="entry name" value="CRP FAMILY TRANSCRIPTIONAL REGULATORY PROTEIN"/>
    <property type="match status" value="1"/>
</dbReference>
<evidence type="ECO:0000256" key="3">
    <source>
        <dbReference type="ARBA" id="ARBA00023163"/>
    </source>
</evidence>
<evidence type="ECO:0000256" key="1">
    <source>
        <dbReference type="ARBA" id="ARBA00023015"/>
    </source>
</evidence>
<dbReference type="PROSITE" id="PS51063">
    <property type="entry name" value="HTH_CRP_2"/>
    <property type="match status" value="1"/>
</dbReference>
<evidence type="ECO:0000259" key="4">
    <source>
        <dbReference type="PROSITE" id="PS50042"/>
    </source>
</evidence>
<dbReference type="PROSITE" id="PS50042">
    <property type="entry name" value="CNMP_BINDING_3"/>
    <property type="match status" value="1"/>
</dbReference>
<keyword evidence="2" id="KW-0238">DNA-binding</keyword>
<accession>A0A0G3BMS3</accession>